<keyword evidence="3" id="KW-1185">Reference proteome</keyword>
<dbReference type="OrthoDB" id="6250396at2759"/>
<organism evidence="2 3">
    <name type="scientific">Opisthorchis viverrini</name>
    <name type="common">Southeast Asian liver fluke</name>
    <dbReference type="NCBI Taxonomy" id="6198"/>
    <lineage>
        <taxon>Eukaryota</taxon>
        <taxon>Metazoa</taxon>
        <taxon>Spiralia</taxon>
        <taxon>Lophotrochozoa</taxon>
        <taxon>Platyhelminthes</taxon>
        <taxon>Trematoda</taxon>
        <taxon>Digenea</taxon>
        <taxon>Opisthorchiida</taxon>
        <taxon>Opisthorchiata</taxon>
        <taxon>Opisthorchiidae</taxon>
        <taxon>Opisthorchis</taxon>
    </lineage>
</organism>
<feature type="compositionally biased region" description="Basic residues" evidence="1">
    <location>
        <begin position="244"/>
        <end position="262"/>
    </location>
</feature>
<dbReference type="Proteomes" id="UP000054324">
    <property type="component" value="Unassembled WGS sequence"/>
</dbReference>
<name>A0A074ZX09_OPIVI</name>
<dbReference type="CTD" id="20316339"/>
<feature type="compositionally biased region" description="Polar residues" evidence="1">
    <location>
        <begin position="214"/>
        <end position="228"/>
    </location>
</feature>
<evidence type="ECO:0000256" key="1">
    <source>
        <dbReference type="SAM" id="MobiDB-lite"/>
    </source>
</evidence>
<accession>A0A074ZX09</accession>
<sequence>MPMASKRYIYGYQETRLTGYSRVYLVIRPLVLGLSLPRWGSLQDNCQRCIGYINAKMNQVSCTVLRMYSTFDQSDLGWTPNGQASPSFCPILRAVGFSAVAAPDCERISSIYSSTFVADSNLFEDPRLWSNSRILNRFTDLTILPFMVVDMLGRKLRKKRSYLFQPTISDYHLGVMKMTGDVEALNIRLNYLTRYIQHQRTEIKELEKRVHALEQQQKQARQSNSESRSAFLDSSVEYSSVSSQRHRRRSPKKPVVRQKPVRSRTSPSIKPAKRKRRHSVIPSALRIKRSSLPVCSYAVKGGRATDCVIEPCLLASFTRD</sequence>
<gene>
    <name evidence="2" type="ORF">T265_02151</name>
</gene>
<feature type="compositionally biased region" description="Low complexity" evidence="1">
    <location>
        <begin position="234"/>
        <end position="243"/>
    </location>
</feature>
<dbReference type="RefSeq" id="XP_009164589.1">
    <property type="nucleotide sequence ID" value="XM_009166325.1"/>
</dbReference>
<dbReference type="GeneID" id="20316339"/>
<evidence type="ECO:0000313" key="3">
    <source>
        <dbReference type="Proteomes" id="UP000054324"/>
    </source>
</evidence>
<dbReference type="AlphaFoldDB" id="A0A074ZX09"/>
<reference evidence="2 3" key="1">
    <citation type="submission" date="2013-11" db="EMBL/GenBank/DDBJ databases">
        <title>Opisthorchis viverrini - life in the bile duct.</title>
        <authorList>
            <person name="Young N.D."/>
            <person name="Nagarajan N."/>
            <person name="Lin S.J."/>
            <person name="Korhonen P.K."/>
            <person name="Jex A.R."/>
            <person name="Hall R.S."/>
            <person name="Safavi-Hemami H."/>
            <person name="Kaewkong W."/>
            <person name="Bertrand D."/>
            <person name="Gao S."/>
            <person name="Seet Q."/>
            <person name="Wongkham S."/>
            <person name="Teh B.T."/>
            <person name="Wongkham C."/>
            <person name="Intapan P.M."/>
            <person name="Maleewong W."/>
            <person name="Yang X."/>
            <person name="Hu M."/>
            <person name="Wang Z."/>
            <person name="Hofmann A."/>
            <person name="Sternberg P.W."/>
            <person name="Tan P."/>
            <person name="Wang J."/>
            <person name="Gasser R.B."/>
        </authorList>
    </citation>
    <scope>NUCLEOTIDE SEQUENCE [LARGE SCALE GENOMIC DNA]</scope>
</reference>
<feature type="region of interest" description="Disordered" evidence="1">
    <location>
        <begin position="214"/>
        <end position="281"/>
    </location>
</feature>
<protein>
    <submittedName>
        <fullName evidence="2">Uncharacterized protein</fullName>
    </submittedName>
</protein>
<evidence type="ECO:0000313" key="2">
    <source>
        <dbReference type="EMBL" id="KER31641.1"/>
    </source>
</evidence>
<dbReference type="KEGG" id="ovi:T265_02151"/>
<proteinExistence type="predicted"/>
<dbReference type="EMBL" id="KL596643">
    <property type="protein sequence ID" value="KER31641.1"/>
    <property type="molecule type" value="Genomic_DNA"/>
</dbReference>